<feature type="compositionally biased region" description="Low complexity" evidence="1">
    <location>
        <begin position="171"/>
        <end position="185"/>
    </location>
</feature>
<dbReference type="Gramene" id="TKW27550">
    <property type="protein sequence ID" value="TKW27550"/>
    <property type="gene ID" value="SEVIR_3G264350v2"/>
</dbReference>
<proteinExistence type="predicted"/>
<feature type="compositionally biased region" description="Basic residues" evidence="1">
    <location>
        <begin position="154"/>
        <end position="164"/>
    </location>
</feature>
<feature type="region of interest" description="Disordered" evidence="1">
    <location>
        <begin position="57"/>
        <end position="99"/>
    </location>
</feature>
<accession>A0A4U6VDK0</accession>
<protein>
    <submittedName>
        <fullName evidence="2">Uncharacterized protein</fullName>
    </submittedName>
</protein>
<evidence type="ECO:0000256" key="1">
    <source>
        <dbReference type="SAM" id="MobiDB-lite"/>
    </source>
</evidence>
<organism evidence="2 3">
    <name type="scientific">Setaria viridis</name>
    <name type="common">Green bristlegrass</name>
    <name type="synonym">Setaria italica subsp. viridis</name>
    <dbReference type="NCBI Taxonomy" id="4556"/>
    <lineage>
        <taxon>Eukaryota</taxon>
        <taxon>Viridiplantae</taxon>
        <taxon>Streptophyta</taxon>
        <taxon>Embryophyta</taxon>
        <taxon>Tracheophyta</taxon>
        <taxon>Spermatophyta</taxon>
        <taxon>Magnoliopsida</taxon>
        <taxon>Liliopsida</taxon>
        <taxon>Poales</taxon>
        <taxon>Poaceae</taxon>
        <taxon>PACMAD clade</taxon>
        <taxon>Panicoideae</taxon>
        <taxon>Panicodae</taxon>
        <taxon>Paniceae</taxon>
        <taxon>Cenchrinae</taxon>
        <taxon>Setaria</taxon>
    </lineage>
</organism>
<keyword evidence="3" id="KW-1185">Reference proteome</keyword>
<dbReference type="AlphaFoldDB" id="A0A4U6VDK0"/>
<evidence type="ECO:0000313" key="2">
    <source>
        <dbReference type="EMBL" id="TKW27550.1"/>
    </source>
</evidence>
<dbReference type="EMBL" id="CM016554">
    <property type="protein sequence ID" value="TKW27550.1"/>
    <property type="molecule type" value="Genomic_DNA"/>
</dbReference>
<sequence length="185" mass="20153">MVISHPLCHCRQMSTFMRKRRIYSRLPSCFHLSSISRAPTPTPTSALAPAPPPRPCPCIVGSFKSPPPRPPARAHRPSPPRSPPGHCLPIHRPHGARHGARLGRDAGVAAASRTGLRPQAWTRGCARRRERWSASTAADSTLGRRGPWPPARWRVVRARSRPHGSARAWDRAAAGGPTAAAWELA</sequence>
<dbReference type="Proteomes" id="UP000298652">
    <property type="component" value="Chromosome 3"/>
</dbReference>
<gene>
    <name evidence="2" type="ORF">SEVIR_3G264350v2</name>
</gene>
<reference evidence="2" key="1">
    <citation type="submission" date="2019-03" db="EMBL/GenBank/DDBJ databases">
        <title>WGS assembly of Setaria viridis.</title>
        <authorList>
            <person name="Huang P."/>
            <person name="Jenkins J."/>
            <person name="Grimwood J."/>
            <person name="Barry K."/>
            <person name="Healey A."/>
            <person name="Mamidi S."/>
            <person name="Sreedasyam A."/>
            <person name="Shu S."/>
            <person name="Feldman M."/>
            <person name="Wu J."/>
            <person name="Yu Y."/>
            <person name="Chen C."/>
            <person name="Johnson J."/>
            <person name="Rokhsar D."/>
            <person name="Baxter I."/>
            <person name="Schmutz J."/>
            <person name="Brutnell T."/>
            <person name="Kellogg E."/>
        </authorList>
    </citation>
    <scope>NUCLEOTIDE SEQUENCE [LARGE SCALE GENOMIC DNA]</scope>
</reference>
<feature type="region of interest" description="Disordered" evidence="1">
    <location>
        <begin position="127"/>
        <end position="185"/>
    </location>
</feature>
<name>A0A4U6VDK0_SETVI</name>
<feature type="compositionally biased region" description="Basic residues" evidence="1">
    <location>
        <begin position="89"/>
        <end position="99"/>
    </location>
</feature>
<evidence type="ECO:0000313" key="3">
    <source>
        <dbReference type="Proteomes" id="UP000298652"/>
    </source>
</evidence>